<dbReference type="GO" id="GO:0004252">
    <property type="term" value="F:serine-type endopeptidase activity"/>
    <property type="evidence" value="ECO:0007669"/>
    <property type="project" value="InterPro"/>
</dbReference>
<evidence type="ECO:0000256" key="3">
    <source>
        <dbReference type="SAM" id="MobiDB-lite"/>
    </source>
</evidence>
<keyword evidence="2" id="KW-0732">Signal</keyword>
<dbReference type="SUPFAM" id="SSF50494">
    <property type="entry name" value="Trypsin-like serine proteases"/>
    <property type="match status" value="1"/>
</dbReference>
<evidence type="ECO:0000256" key="2">
    <source>
        <dbReference type="ARBA" id="ARBA00022729"/>
    </source>
</evidence>
<proteinExistence type="inferred from homology"/>
<sequence>MTSADEVLSASGVIGATWKVGAQTPQLGASGSSESLFSLMTLLIGPFTEDVILPDNRIPVDPSDYADGGKYRAIVKLIIRYEGMGPEDKRYAIGTGYLISPDTLITAGHCVFDLNHETKKGLGRVSEMKAYIGYHGRDFVGQDKSVQERFAVQAGTTLRWVKGAERQGDVGFVKLDRPFEGNLRPFKFKDTPTKRTNVMLDIAGFPGDKIVADEPGARMYELMQSSSFDLDKNEFNMISYKISTFKGQSGAPVIQRDEEGAVVIGTHCYGGSDVNSASVIGGKYGVNYNAFLEALTGTTNPAIPSITSLPISTLLNKQEAEMLSDSRNTEDFFSVLKDIGRVVAPIAQTALAVGSPLLGPLGAPISCIGGMALSALNKAVTESGLIGDTPPSSATKAAVVPTKPISLERGTAQRAILAESALQTVLRMERSPASEKILGSIQKKYTECGFNASQADKLGRQMVPLLSQAGLRFAINEGLVKKDTSWHPTATSLRKEGEADVVTGDERVDGLINSISTVPVKKLDNSPETESLLQDITGFLSSALTVAKPVLLTSARAGLKKIDEMLAKKGGNTEAGLVDDSTPGVVSDEKAAAWLAHRAVVAECALQAVVEADKKALQESVILGGVDGVQQESFLGGLMKAVQVIAPAVIKVAPAVLKTAVPTLLNAVAGESAVVSPQQVSKFLRVRGNEGADDRMFVMAEDIEIGQENGGPKGPKPKEPEPKGSKPDILFIDRGNGSSLNNP</sequence>
<organism evidence="4 5">
    <name type="scientific">Apodospora peruviana</name>
    <dbReference type="NCBI Taxonomy" id="516989"/>
    <lineage>
        <taxon>Eukaryota</taxon>
        <taxon>Fungi</taxon>
        <taxon>Dikarya</taxon>
        <taxon>Ascomycota</taxon>
        <taxon>Pezizomycotina</taxon>
        <taxon>Sordariomycetes</taxon>
        <taxon>Sordariomycetidae</taxon>
        <taxon>Sordariales</taxon>
        <taxon>Lasiosphaeriaceae</taxon>
        <taxon>Apodospora</taxon>
    </lineage>
</organism>
<dbReference type="PANTHER" id="PTHR15462">
    <property type="entry name" value="SERINE PROTEASE"/>
    <property type="match status" value="1"/>
</dbReference>
<reference evidence="4" key="1">
    <citation type="journal article" date="2023" name="Mol. Phylogenet. Evol.">
        <title>Genome-scale phylogeny and comparative genomics of the fungal order Sordariales.</title>
        <authorList>
            <person name="Hensen N."/>
            <person name="Bonometti L."/>
            <person name="Westerberg I."/>
            <person name="Brannstrom I.O."/>
            <person name="Guillou S."/>
            <person name="Cros-Aarteil S."/>
            <person name="Calhoun S."/>
            <person name="Haridas S."/>
            <person name="Kuo A."/>
            <person name="Mondo S."/>
            <person name="Pangilinan J."/>
            <person name="Riley R."/>
            <person name="LaButti K."/>
            <person name="Andreopoulos B."/>
            <person name="Lipzen A."/>
            <person name="Chen C."/>
            <person name="Yan M."/>
            <person name="Daum C."/>
            <person name="Ng V."/>
            <person name="Clum A."/>
            <person name="Steindorff A."/>
            <person name="Ohm R.A."/>
            <person name="Martin F."/>
            <person name="Silar P."/>
            <person name="Natvig D.O."/>
            <person name="Lalanne C."/>
            <person name="Gautier V."/>
            <person name="Ament-Velasquez S.L."/>
            <person name="Kruys A."/>
            <person name="Hutchinson M.I."/>
            <person name="Powell A.J."/>
            <person name="Barry K."/>
            <person name="Miller A.N."/>
            <person name="Grigoriev I.V."/>
            <person name="Debuchy R."/>
            <person name="Gladieux P."/>
            <person name="Hiltunen Thoren M."/>
            <person name="Johannesson H."/>
        </authorList>
    </citation>
    <scope>NUCLEOTIDE SEQUENCE</scope>
    <source>
        <strain evidence="4">CBS 118394</strain>
    </source>
</reference>
<dbReference type="PANTHER" id="PTHR15462:SF8">
    <property type="entry name" value="SERINE PROTEASE"/>
    <property type="match status" value="1"/>
</dbReference>
<comment type="caution">
    <text evidence="4">The sequence shown here is derived from an EMBL/GenBank/DDBJ whole genome shotgun (WGS) entry which is preliminary data.</text>
</comment>
<dbReference type="Proteomes" id="UP001283341">
    <property type="component" value="Unassembled WGS sequence"/>
</dbReference>
<evidence type="ECO:0000256" key="1">
    <source>
        <dbReference type="ARBA" id="ARBA00007664"/>
    </source>
</evidence>
<reference evidence="4" key="2">
    <citation type="submission" date="2023-06" db="EMBL/GenBank/DDBJ databases">
        <authorList>
            <consortium name="Lawrence Berkeley National Laboratory"/>
            <person name="Haridas S."/>
            <person name="Hensen N."/>
            <person name="Bonometti L."/>
            <person name="Westerberg I."/>
            <person name="Brannstrom I.O."/>
            <person name="Guillou S."/>
            <person name="Cros-Aarteil S."/>
            <person name="Calhoun S."/>
            <person name="Kuo A."/>
            <person name="Mondo S."/>
            <person name="Pangilinan J."/>
            <person name="Riley R."/>
            <person name="Labutti K."/>
            <person name="Andreopoulos B."/>
            <person name="Lipzen A."/>
            <person name="Chen C."/>
            <person name="Yanf M."/>
            <person name="Daum C."/>
            <person name="Ng V."/>
            <person name="Clum A."/>
            <person name="Steindorff A."/>
            <person name="Ohm R."/>
            <person name="Martin F."/>
            <person name="Silar P."/>
            <person name="Natvig D."/>
            <person name="Lalanne C."/>
            <person name="Gautier V."/>
            <person name="Ament-Velasquez S.L."/>
            <person name="Kruys A."/>
            <person name="Hutchinson M.I."/>
            <person name="Powell A.J."/>
            <person name="Barry K."/>
            <person name="Miller A.N."/>
            <person name="Grigoriev I.V."/>
            <person name="Debuchy R."/>
            <person name="Gladieux P."/>
            <person name="Thoren M.H."/>
            <person name="Johannesson H."/>
        </authorList>
    </citation>
    <scope>NUCLEOTIDE SEQUENCE</scope>
    <source>
        <strain evidence="4">CBS 118394</strain>
    </source>
</reference>
<name>A0AAE0LYU1_9PEZI</name>
<dbReference type="InterPro" id="IPR043504">
    <property type="entry name" value="Peptidase_S1_PA_chymotrypsin"/>
</dbReference>
<dbReference type="AlphaFoldDB" id="A0AAE0LYU1"/>
<dbReference type="InterPro" id="IPR009003">
    <property type="entry name" value="Peptidase_S1_PA"/>
</dbReference>
<dbReference type="PROSITE" id="PS00134">
    <property type="entry name" value="TRYPSIN_HIS"/>
    <property type="match status" value="1"/>
</dbReference>
<gene>
    <name evidence="4" type="ORF">B0H66DRAFT_631357</name>
</gene>
<evidence type="ECO:0000313" key="4">
    <source>
        <dbReference type="EMBL" id="KAK3312680.1"/>
    </source>
</evidence>
<evidence type="ECO:0000313" key="5">
    <source>
        <dbReference type="Proteomes" id="UP001283341"/>
    </source>
</evidence>
<dbReference type="InterPro" id="IPR050966">
    <property type="entry name" value="Glutamyl_endopeptidase"/>
</dbReference>
<dbReference type="Gene3D" id="2.40.10.10">
    <property type="entry name" value="Trypsin-like serine proteases"/>
    <property type="match status" value="2"/>
</dbReference>
<dbReference type="InterPro" id="IPR018114">
    <property type="entry name" value="TRYPSIN_HIS"/>
</dbReference>
<feature type="region of interest" description="Disordered" evidence="3">
    <location>
        <begin position="702"/>
        <end position="743"/>
    </location>
</feature>
<dbReference type="EMBL" id="JAUEDM010000008">
    <property type="protein sequence ID" value="KAK3312680.1"/>
    <property type="molecule type" value="Genomic_DNA"/>
</dbReference>
<comment type="similarity">
    <text evidence="1">Belongs to the peptidase S1 family.</text>
</comment>
<keyword evidence="5" id="KW-1185">Reference proteome</keyword>
<evidence type="ECO:0008006" key="6">
    <source>
        <dbReference type="Google" id="ProtNLM"/>
    </source>
</evidence>
<protein>
    <recommendedName>
        <fullName evidence="6">Serine protease</fullName>
    </recommendedName>
</protein>
<dbReference type="Pfam" id="PF13365">
    <property type="entry name" value="Trypsin_2"/>
    <property type="match status" value="1"/>
</dbReference>
<feature type="compositionally biased region" description="Basic and acidic residues" evidence="3">
    <location>
        <begin position="716"/>
        <end position="726"/>
    </location>
</feature>
<dbReference type="GO" id="GO:0006508">
    <property type="term" value="P:proteolysis"/>
    <property type="evidence" value="ECO:0007669"/>
    <property type="project" value="InterPro"/>
</dbReference>
<accession>A0AAE0LYU1</accession>